<feature type="chain" id="PRO_5004191948" description="Peptidase M1 membrane alanine aminopeptidase domain-containing protein" evidence="2">
    <location>
        <begin position="20"/>
        <end position="561"/>
    </location>
</feature>
<evidence type="ECO:0008006" key="5">
    <source>
        <dbReference type="Google" id="ProtNLM"/>
    </source>
</evidence>
<feature type="compositionally biased region" description="Basic and acidic residues" evidence="1">
    <location>
        <begin position="544"/>
        <end position="561"/>
    </location>
</feature>
<dbReference type="InterPro" id="IPR042097">
    <property type="entry name" value="Aminopeptidase_N-like_N_sf"/>
</dbReference>
<organism evidence="3 4">
    <name type="scientific">Koribacter versatilis (strain Ellin345)</name>
    <dbReference type="NCBI Taxonomy" id="204669"/>
    <lineage>
        <taxon>Bacteria</taxon>
        <taxon>Pseudomonadati</taxon>
        <taxon>Acidobacteriota</taxon>
        <taxon>Terriglobia</taxon>
        <taxon>Terriglobales</taxon>
        <taxon>Candidatus Korobacteraceae</taxon>
        <taxon>Candidatus Korobacter</taxon>
    </lineage>
</organism>
<accession>Q1ISZ3</accession>
<proteinExistence type="predicted"/>
<protein>
    <recommendedName>
        <fullName evidence="5">Peptidase M1 membrane alanine aminopeptidase domain-containing protein</fullName>
    </recommendedName>
</protein>
<dbReference type="InterPro" id="IPR027268">
    <property type="entry name" value="Peptidase_M4/M1_CTD_sf"/>
</dbReference>
<dbReference type="Proteomes" id="UP000002432">
    <property type="component" value="Chromosome"/>
</dbReference>
<dbReference type="STRING" id="204669.Acid345_1004"/>
<dbReference type="Gene3D" id="1.10.390.10">
    <property type="entry name" value="Neutral Protease Domain 2"/>
    <property type="match status" value="1"/>
</dbReference>
<dbReference type="AlphaFoldDB" id="Q1ISZ3"/>
<evidence type="ECO:0000313" key="4">
    <source>
        <dbReference type="Proteomes" id="UP000002432"/>
    </source>
</evidence>
<gene>
    <name evidence="3" type="ordered locus">Acid345_1004</name>
</gene>
<feature type="region of interest" description="Disordered" evidence="1">
    <location>
        <begin position="540"/>
        <end position="561"/>
    </location>
</feature>
<dbReference type="eggNOG" id="COG0308">
    <property type="taxonomic scope" value="Bacteria"/>
</dbReference>
<sequence length="561" mass="61788">MKFIRSILVLFVLSAAAFGADRNALTFTQYNLKTTVTPTSQGFEAEGTVTLRNDSATPQKWAVLQVSSSLEWRYVRVGSEEVQFIAQPYTTDIDHTGAVSEVTVTLPKPLEPKQSVTLNIAYGGTIALDAKRLTRVGTPDADATRSDWDQVSNDFTAVRGLGFVAWYPVVMEAASLSDGNAVFSTIGQWRSRNRGAEMHLAICLPAKEAGGRMIVANGTESQAKPDEGCKAYDYRLGPMTVPAFVVGNFQELKRPVLTVYHEQGHTTAAQDYAAEFERLQPFAAGWFGAPKEHAMYVELTGRAVTPYETGALMFAPLGQGERMATDLSAAYQLGQVSVQSFRPWIDYGTAHFLQFLVVEREMGRANALAYLQQYARPLATADKDPAKDPAAQSLINTDDELLYRGKSLFVWSMLRDLVGDEALSAAVQSYRPEDDHDASYMQKLIESHAHKDLEWFFDDWVYRDRGLPDFHIVSAYPRQILGGQYLVTITVENLGSAAAEVPVSAQVNGGEKSVRIFVKPGEKATARINTQQVPTSVTVNDGSVPERDMTNNKMEVKPPAQ</sequence>
<evidence type="ECO:0000313" key="3">
    <source>
        <dbReference type="EMBL" id="ABF40007.1"/>
    </source>
</evidence>
<dbReference type="KEGG" id="aba:Acid345_1004"/>
<evidence type="ECO:0000256" key="1">
    <source>
        <dbReference type="SAM" id="MobiDB-lite"/>
    </source>
</evidence>
<dbReference type="EMBL" id="CP000360">
    <property type="protein sequence ID" value="ABF40007.1"/>
    <property type="molecule type" value="Genomic_DNA"/>
</dbReference>
<feature type="signal peptide" evidence="2">
    <location>
        <begin position="1"/>
        <end position="19"/>
    </location>
</feature>
<dbReference type="Gene3D" id="2.60.40.1730">
    <property type="entry name" value="tricorn interacting facor f3 domain"/>
    <property type="match status" value="1"/>
</dbReference>
<dbReference type="SUPFAM" id="SSF55486">
    <property type="entry name" value="Metalloproteases ('zincins'), catalytic domain"/>
    <property type="match status" value="1"/>
</dbReference>
<evidence type="ECO:0000256" key="2">
    <source>
        <dbReference type="SAM" id="SignalP"/>
    </source>
</evidence>
<keyword evidence="2" id="KW-0732">Signal</keyword>
<reference evidence="3 4" key="1">
    <citation type="journal article" date="2009" name="Appl. Environ. Microbiol.">
        <title>Three genomes from the phylum Acidobacteria provide insight into the lifestyles of these microorganisms in soils.</title>
        <authorList>
            <person name="Ward N.L."/>
            <person name="Challacombe J.F."/>
            <person name="Janssen P.H."/>
            <person name="Henrissat B."/>
            <person name="Coutinho P.M."/>
            <person name="Wu M."/>
            <person name="Xie G."/>
            <person name="Haft D.H."/>
            <person name="Sait M."/>
            <person name="Badger J."/>
            <person name="Barabote R.D."/>
            <person name="Bradley B."/>
            <person name="Brettin T.S."/>
            <person name="Brinkac L.M."/>
            <person name="Bruce D."/>
            <person name="Creasy T."/>
            <person name="Daugherty S.C."/>
            <person name="Davidsen T.M."/>
            <person name="DeBoy R.T."/>
            <person name="Detter J.C."/>
            <person name="Dodson R.J."/>
            <person name="Durkin A.S."/>
            <person name="Ganapathy A."/>
            <person name="Gwinn-Giglio M."/>
            <person name="Han C.S."/>
            <person name="Khouri H."/>
            <person name="Kiss H."/>
            <person name="Kothari S.P."/>
            <person name="Madupu R."/>
            <person name="Nelson K.E."/>
            <person name="Nelson W.C."/>
            <person name="Paulsen I."/>
            <person name="Penn K."/>
            <person name="Ren Q."/>
            <person name="Rosovitz M.J."/>
            <person name="Selengut J.D."/>
            <person name="Shrivastava S."/>
            <person name="Sullivan S.A."/>
            <person name="Tapia R."/>
            <person name="Thompson L.S."/>
            <person name="Watkins K.L."/>
            <person name="Yang Q."/>
            <person name="Yu C."/>
            <person name="Zafar N."/>
            <person name="Zhou L."/>
            <person name="Kuske C.R."/>
        </authorList>
    </citation>
    <scope>NUCLEOTIDE SEQUENCE [LARGE SCALE GENOMIC DNA]</scope>
    <source>
        <strain evidence="3 4">Ellin345</strain>
    </source>
</reference>
<name>Q1ISZ3_KORVE</name>
<dbReference type="HOGENOM" id="CLU_023626_0_0_0"/>
<dbReference type="EnsemblBacteria" id="ABF40007">
    <property type="protein sequence ID" value="ABF40007"/>
    <property type="gene ID" value="Acid345_1004"/>
</dbReference>
<keyword evidence="4" id="KW-1185">Reference proteome</keyword>